<feature type="region of interest" description="Disordered" evidence="1">
    <location>
        <begin position="54"/>
        <end position="101"/>
    </location>
</feature>
<dbReference type="InterPro" id="IPR010994">
    <property type="entry name" value="RuvA_2-like"/>
</dbReference>
<reference evidence="4 5" key="1">
    <citation type="submission" date="2022-08" db="EMBL/GenBank/DDBJ databases">
        <title>Paenibacillus endoradicis sp. nov., Paenibacillus radicibacter sp. nov and Paenibacillus pararadicis sp. nov., three cold-adapted plant growth-promoting bacteria isolated from root of Larix gmelinii in Great Khingan.</title>
        <authorList>
            <person name="Xue H."/>
        </authorList>
    </citation>
    <scope>NUCLEOTIDE SEQUENCE [LARGE SCALE GENOMIC DNA]</scope>
    <source>
        <strain evidence="4 5">N5-1-1-5</strain>
    </source>
</reference>
<evidence type="ECO:0000259" key="3">
    <source>
        <dbReference type="SMART" id="SM00278"/>
    </source>
</evidence>
<proteinExistence type="predicted"/>
<evidence type="ECO:0000256" key="2">
    <source>
        <dbReference type="SAM" id="Phobius"/>
    </source>
</evidence>
<keyword evidence="2" id="KW-0812">Transmembrane</keyword>
<feature type="compositionally biased region" description="Basic and acidic residues" evidence="1">
    <location>
        <begin position="91"/>
        <end position="101"/>
    </location>
</feature>
<dbReference type="NCBIfam" id="TIGR00426">
    <property type="entry name" value="competence protein ComEA helix-hairpin-helix repeat region"/>
    <property type="match status" value="1"/>
</dbReference>
<dbReference type="SUPFAM" id="SSF47781">
    <property type="entry name" value="RuvA domain 2-like"/>
    <property type="match status" value="1"/>
</dbReference>
<feature type="domain" description="Helix-hairpin-helix DNA-binding motif class 1" evidence="3">
    <location>
        <begin position="119"/>
        <end position="138"/>
    </location>
</feature>
<evidence type="ECO:0000313" key="5">
    <source>
        <dbReference type="Proteomes" id="UP001300012"/>
    </source>
</evidence>
<dbReference type="Pfam" id="PF12836">
    <property type="entry name" value="HHH_3"/>
    <property type="match status" value="1"/>
</dbReference>
<dbReference type="SMART" id="SM00278">
    <property type="entry name" value="HhH1"/>
    <property type="match status" value="2"/>
</dbReference>
<name>A0ABT1YE55_9BACL</name>
<dbReference type="PANTHER" id="PTHR21180:SF32">
    <property type="entry name" value="ENDONUCLEASE_EXONUCLEASE_PHOSPHATASE FAMILY DOMAIN-CONTAINING PROTEIN 1"/>
    <property type="match status" value="1"/>
</dbReference>
<feature type="transmembrane region" description="Helical" evidence="2">
    <location>
        <begin position="9"/>
        <end position="29"/>
    </location>
</feature>
<dbReference type="InterPro" id="IPR004509">
    <property type="entry name" value="Competence_ComEA_HhH"/>
</dbReference>
<organism evidence="4 5">
    <name type="scientific">Paenibacillus radicis</name>
    <name type="common">ex Xue et al. 2023</name>
    <dbReference type="NCBI Taxonomy" id="2972489"/>
    <lineage>
        <taxon>Bacteria</taxon>
        <taxon>Bacillati</taxon>
        <taxon>Bacillota</taxon>
        <taxon>Bacilli</taxon>
        <taxon>Bacillales</taxon>
        <taxon>Paenibacillaceae</taxon>
        <taxon>Paenibacillus</taxon>
    </lineage>
</organism>
<evidence type="ECO:0000256" key="1">
    <source>
        <dbReference type="SAM" id="MobiDB-lite"/>
    </source>
</evidence>
<dbReference type="InterPro" id="IPR003583">
    <property type="entry name" value="Hlx-hairpin-Hlx_DNA-bd_motif"/>
</dbReference>
<evidence type="ECO:0000313" key="4">
    <source>
        <dbReference type="EMBL" id="MCR8631472.1"/>
    </source>
</evidence>
<protein>
    <submittedName>
        <fullName evidence="4">Helix-hairpin-helix domain-containing protein</fullName>
    </submittedName>
</protein>
<sequence>MSDVWGNKMLIVVLGVVVSLTGWFGYTIWQSSMQTASEWRSADDEMLKLLAQQAAAKQSKPQGTTDGLAKDGHQTQAASEKSESKQLAPDLSKKASNETIKKESLKPESILNLNKATMDQLTTLPGIGESKAKAIIVHREQLGGRFKTVEQLLDVKGIGDKVLAKIKPYLIIDP</sequence>
<comment type="caution">
    <text evidence="4">The sequence shown here is derived from an EMBL/GenBank/DDBJ whole genome shotgun (WGS) entry which is preliminary data.</text>
</comment>
<dbReference type="Proteomes" id="UP001300012">
    <property type="component" value="Unassembled WGS sequence"/>
</dbReference>
<keyword evidence="2" id="KW-1133">Transmembrane helix</keyword>
<dbReference type="RefSeq" id="WP_258213271.1">
    <property type="nucleotide sequence ID" value="NZ_JANQBD010000006.1"/>
</dbReference>
<dbReference type="InterPro" id="IPR051675">
    <property type="entry name" value="Endo/Exo/Phosphatase_dom_1"/>
</dbReference>
<feature type="domain" description="Helix-hairpin-helix DNA-binding motif class 1" evidence="3">
    <location>
        <begin position="150"/>
        <end position="169"/>
    </location>
</feature>
<dbReference type="EMBL" id="JANQBD010000006">
    <property type="protein sequence ID" value="MCR8631472.1"/>
    <property type="molecule type" value="Genomic_DNA"/>
</dbReference>
<accession>A0ABT1YE55</accession>
<dbReference type="PANTHER" id="PTHR21180">
    <property type="entry name" value="ENDONUCLEASE/EXONUCLEASE/PHOSPHATASE FAMILY DOMAIN-CONTAINING PROTEIN 1"/>
    <property type="match status" value="1"/>
</dbReference>
<keyword evidence="5" id="KW-1185">Reference proteome</keyword>
<keyword evidence="2" id="KW-0472">Membrane</keyword>
<dbReference type="Gene3D" id="1.10.150.320">
    <property type="entry name" value="Photosystem II 12 kDa extrinsic protein"/>
    <property type="match status" value="1"/>
</dbReference>
<gene>
    <name evidence="4" type="ORF">NV381_09675</name>
</gene>